<dbReference type="InterPro" id="IPR000297">
    <property type="entry name" value="PPIase_PpiC"/>
</dbReference>
<evidence type="ECO:0000259" key="15">
    <source>
        <dbReference type="Pfam" id="PF13145"/>
    </source>
</evidence>
<comment type="subcellular location">
    <subcellularLocation>
        <location evidence="1">Cell inner membrane</location>
        <topology evidence="1">Single-pass type II membrane protein</topology>
        <orientation evidence="1">Periplasmic side</orientation>
    </subcellularLocation>
</comment>
<gene>
    <name evidence="16" type="ORF">A4S15_05920</name>
</gene>
<evidence type="ECO:0000256" key="13">
    <source>
        <dbReference type="ARBA" id="ARBA00042775"/>
    </source>
</evidence>
<sequence>MLDALRRGAASWVARIFLGILVVSFGIWGIGDIFRNVSRENFARIGATQLSSEAFRLAYDRERQQLSRQSGRAVSLEQARALGLHTELARRMVTEALFDEEARNLSLGVSEREIARAIVDDPNFAPAGSGGFSRPYFQSLLRENGLTEAGYVTQRRSLTLRRQIADALTGSFLVPAIYNDIANRFTNERRAAVYFILPQAEFAQIEAPDEATLATYYDIVKGAFRTPARRIAEVLRVSIADIAAKIEVSDDDAKTIYENQKARFGRIEKRNLAQISFATPEAASEALARLKEGKSFDELVESLGKKPADVDLGLVSAEEVIDPAVRAAAFALAEGATSEVVAGSFGPVILAVRAIEAGTVKSFSEVASEIKGDLARERARKAVLDLVDKVEDERAGGARLGEIATKLQITFQALPAIDRNGVDETGSDKASLAGGRQVIDAIFRASAGNDADAVRLGDGGYVWFDVREIIAEKERPLADIRDDVIARWTGEKQRAALLAKADELIARLKAGELIDVVATSVSQTTRQSALVTRNGTLAEFSRTGAEELFRVTKDGFGTTLAENGSDRIVFTVNDLEAAGTAPPDEKLMKDLRESMRNDVLTGYIAALEPEIGVSINRSIVDRLASAGGS</sequence>
<dbReference type="Pfam" id="PF13624">
    <property type="entry name" value="SurA_N_3"/>
    <property type="match status" value="1"/>
</dbReference>
<dbReference type="EMBL" id="LWDL01000011">
    <property type="protein sequence ID" value="OQW52931.1"/>
    <property type="molecule type" value="Genomic_DNA"/>
</dbReference>
<dbReference type="SUPFAM" id="SSF109998">
    <property type="entry name" value="Triger factor/SurA peptide-binding domain-like"/>
    <property type="match status" value="1"/>
</dbReference>
<dbReference type="AlphaFoldDB" id="A0A1W9I0D5"/>
<evidence type="ECO:0000256" key="1">
    <source>
        <dbReference type="ARBA" id="ARBA00004382"/>
    </source>
</evidence>
<dbReference type="Pfam" id="PF13145">
    <property type="entry name" value="Rotamase_2"/>
    <property type="match status" value="1"/>
</dbReference>
<dbReference type="SUPFAM" id="SSF54534">
    <property type="entry name" value="FKBP-like"/>
    <property type="match status" value="1"/>
</dbReference>
<dbReference type="InterPro" id="IPR027304">
    <property type="entry name" value="Trigger_fact/SurA_dom_sf"/>
</dbReference>
<dbReference type="GO" id="GO:0003755">
    <property type="term" value="F:peptidyl-prolyl cis-trans isomerase activity"/>
    <property type="evidence" value="ECO:0007669"/>
    <property type="project" value="InterPro"/>
</dbReference>
<dbReference type="STRING" id="1827387.A4S15_05920"/>
<name>A0A1W9I0D5_9HYPH</name>
<feature type="domain" description="PpiC" evidence="15">
    <location>
        <begin position="248"/>
        <end position="366"/>
    </location>
</feature>
<evidence type="ECO:0000256" key="6">
    <source>
        <dbReference type="ARBA" id="ARBA00022989"/>
    </source>
</evidence>
<proteinExistence type="inferred from homology"/>
<protein>
    <recommendedName>
        <fullName evidence="2">Parvulin-like PPIase</fullName>
    </recommendedName>
    <alternativeName>
        <fullName evidence="9">Peptidyl-prolyl cis-trans isomerase plp</fullName>
    </alternativeName>
    <alternativeName>
        <fullName evidence="12">Periplasmic chaperone PpiD</fullName>
    </alternativeName>
    <alternativeName>
        <fullName evidence="13">Periplasmic folding chaperone</fullName>
    </alternativeName>
    <alternativeName>
        <fullName evidence="10">Rotamase plp</fullName>
    </alternativeName>
</protein>
<dbReference type="Proteomes" id="UP000192872">
    <property type="component" value="Unassembled WGS sequence"/>
</dbReference>
<evidence type="ECO:0000256" key="3">
    <source>
        <dbReference type="ARBA" id="ARBA00022475"/>
    </source>
</evidence>
<feature type="transmembrane region" description="Helical" evidence="14">
    <location>
        <begin position="12"/>
        <end position="31"/>
    </location>
</feature>
<keyword evidence="3" id="KW-1003">Cell membrane</keyword>
<dbReference type="RefSeq" id="WP_376801067.1">
    <property type="nucleotide sequence ID" value="NZ_DBNB01000039.1"/>
</dbReference>
<comment type="caution">
    <text evidence="16">The sequence shown here is derived from an EMBL/GenBank/DDBJ whole genome shotgun (WGS) entry which is preliminary data.</text>
</comment>
<dbReference type="PANTHER" id="PTHR47529:SF1">
    <property type="entry name" value="PERIPLASMIC CHAPERONE PPID"/>
    <property type="match status" value="1"/>
</dbReference>
<keyword evidence="7 14" id="KW-0472">Membrane</keyword>
<accession>A0A1W9I0D5</accession>
<evidence type="ECO:0000256" key="14">
    <source>
        <dbReference type="SAM" id="Phobius"/>
    </source>
</evidence>
<keyword evidence="5 14" id="KW-0812">Transmembrane</keyword>
<dbReference type="Gene3D" id="3.10.50.40">
    <property type="match status" value="1"/>
</dbReference>
<evidence type="ECO:0000256" key="4">
    <source>
        <dbReference type="ARBA" id="ARBA00022519"/>
    </source>
</evidence>
<dbReference type="GO" id="GO:0005886">
    <property type="term" value="C:plasma membrane"/>
    <property type="evidence" value="ECO:0007669"/>
    <property type="project" value="UniProtKB-SubCell"/>
</dbReference>
<evidence type="ECO:0000256" key="5">
    <source>
        <dbReference type="ARBA" id="ARBA00022692"/>
    </source>
</evidence>
<evidence type="ECO:0000256" key="8">
    <source>
        <dbReference type="ARBA" id="ARBA00023186"/>
    </source>
</evidence>
<evidence type="ECO:0000313" key="17">
    <source>
        <dbReference type="Proteomes" id="UP000192872"/>
    </source>
</evidence>
<dbReference type="PANTHER" id="PTHR47529">
    <property type="entry name" value="PEPTIDYL-PROLYL CIS-TRANS ISOMERASE D"/>
    <property type="match status" value="1"/>
</dbReference>
<evidence type="ECO:0000256" key="7">
    <source>
        <dbReference type="ARBA" id="ARBA00023136"/>
    </source>
</evidence>
<reference evidence="16 17" key="1">
    <citation type="journal article" date="2017" name="Water Res.">
        <title>Comammox in drinking water systems.</title>
        <authorList>
            <person name="Wang Y."/>
            <person name="Ma L."/>
            <person name="Mao Y."/>
            <person name="Jiang X."/>
            <person name="Xia Y."/>
            <person name="Yu K."/>
            <person name="Li B."/>
            <person name="Zhang T."/>
        </authorList>
    </citation>
    <scope>NUCLEOTIDE SEQUENCE [LARGE SCALE GENOMIC DNA]</scope>
    <source>
        <strain evidence="16">SG_bin8</strain>
    </source>
</reference>
<keyword evidence="8" id="KW-0143">Chaperone</keyword>
<evidence type="ECO:0000256" key="10">
    <source>
        <dbReference type="ARBA" id="ARBA00031484"/>
    </source>
</evidence>
<organism evidence="16 17">
    <name type="scientific">Candidatus Raskinella chloraquaticus</name>
    <dbReference type="NCBI Taxonomy" id="1951219"/>
    <lineage>
        <taxon>Bacteria</taxon>
        <taxon>Pseudomonadati</taxon>
        <taxon>Pseudomonadota</taxon>
        <taxon>Alphaproteobacteria</taxon>
        <taxon>Hyphomicrobiales</taxon>
        <taxon>Phreatobacteraceae</taxon>
        <taxon>Candidatus Raskinella</taxon>
    </lineage>
</organism>
<evidence type="ECO:0000313" key="16">
    <source>
        <dbReference type="EMBL" id="OQW52931.1"/>
    </source>
</evidence>
<dbReference type="InterPro" id="IPR052029">
    <property type="entry name" value="PpiD_chaperone"/>
</dbReference>
<evidence type="ECO:0000256" key="2">
    <source>
        <dbReference type="ARBA" id="ARBA00018370"/>
    </source>
</evidence>
<comment type="similarity">
    <text evidence="11">Belongs to the PpiD chaperone family.</text>
</comment>
<dbReference type="InterPro" id="IPR046357">
    <property type="entry name" value="PPIase_dom_sf"/>
</dbReference>
<keyword evidence="4" id="KW-0997">Cell inner membrane</keyword>
<keyword evidence="6 14" id="KW-1133">Transmembrane helix</keyword>
<evidence type="ECO:0000256" key="12">
    <source>
        <dbReference type="ARBA" id="ARBA00040743"/>
    </source>
</evidence>
<evidence type="ECO:0000256" key="9">
    <source>
        <dbReference type="ARBA" id="ARBA00030642"/>
    </source>
</evidence>
<evidence type="ECO:0000256" key="11">
    <source>
        <dbReference type="ARBA" id="ARBA00038408"/>
    </source>
</evidence>